<organism evidence="3 4">
    <name type="scientific">Ramlibacter aurantiacus</name>
    <dbReference type="NCBI Taxonomy" id="2801330"/>
    <lineage>
        <taxon>Bacteria</taxon>
        <taxon>Pseudomonadati</taxon>
        <taxon>Pseudomonadota</taxon>
        <taxon>Betaproteobacteria</taxon>
        <taxon>Burkholderiales</taxon>
        <taxon>Comamonadaceae</taxon>
        <taxon>Ramlibacter</taxon>
    </lineage>
</organism>
<dbReference type="RefSeq" id="WP_201686190.1">
    <property type="nucleotide sequence ID" value="NZ_JAEQNA010000011.1"/>
</dbReference>
<proteinExistence type="predicted"/>
<dbReference type="EMBL" id="JAEQNA010000011">
    <property type="protein sequence ID" value="MBL0423051.1"/>
    <property type="molecule type" value="Genomic_DNA"/>
</dbReference>
<protein>
    <recommendedName>
        <fullName evidence="5">HAF repeat-containing protein</fullName>
    </recommendedName>
</protein>
<dbReference type="PROSITE" id="PS51257">
    <property type="entry name" value="PROKAR_LIPOPROTEIN"/>
    <property type="match status" value="1"/>
</dbReference>
<reference evidence="3" key="1">
    <citation type="submission" date="2021-01" db="EMBL/GenBank/DDBJ databases">
        <title>Ramlibacter sp. strain AW1 16S ribosomal RNA gene Genome sequencing and assembly.</title>
        <authorList>
            <person name="Kang M."/>
        </authorList>
    </citation>
    <scope>NUCLEOTIDE SEQUENCE</scope>
    <source>
        <strain evidence="3">AW1</strain>
    </source>
</reference>
<evidence type="ECO:0000313" key="3">
    <source>
        <dbReference type="EMBL" id="MBL0423051.1"/>
    </source>
</evidence>
<comment type="caution">
    <text evidence="3">The sequence shown here is derived from an EMBL/GenBank/DDBJ whole genome shotgun (WGS) entry which is preliminary data.</text>
</comment>
<evidence type="ECO:0000313" key="4">
    <source>
        <dbReference type="Proteomes" id="UP000613011"/>
    </source>
</evidence>
<name>A0A937D9D7_9BURK</name>
<gene>
    <name evidence="3" type="ORF">JI739_22125</name>
</gene>
<evidence type="ECO:0000256" key="2">
    <source>
        <dbReference type="SAM" id="SignalP"/>
    </source>
</evidence>
<dbReference type="AlphaFoldDB" id="A0A937D9D7"/>
<feature type="signal peptide" evidence="2">
    <location>
        <begin position="1"/>
        <end position="22"/>
    </location>
</feature>
<keyword evidence="2" id="KW-0732">Signal</keyword>
<keyword evidence="4" id="KW-1185">Reference proteome</keyword>
<feature type="chain" id="PRO_5038131803" description="HAF repeat-containing protein" evidence="2">
    <location>
        <begin position="23"/>
        <end position="385"/>
    </location>
</feature>
<accession>A0A937D9D7</accession>
<evidence type="ECO:0008006" key="5">
    <source>
        <dbReference type="Google" id="ProtNLM"/>
    </source>
</evidence>
<dbReference type="Proteomes" id="UP000613011">
    <property type="component" value="Unassembled WGS sequence"/>
</dbReference>
<sequence>MHKPLLAASLAALFLSACGGGAGSESPERSLELRSVKNPYVPGTPGKPSSPGAPQFAGKPVEPGQPLTRYRVQLLQTVASTEHFANSINASGQIAGHANLGPVRAIVWESNGQPRLLQGGFSSVAFQINDRGQAAGFSTLFGGEKATLWDTDGTARELQLEHWPGRLNNSGQVAGFSLEPITQRQQATVDSNGTANRLTWTIQGLEGLAVQAQASVAGSINNNGTVTGSITLDRPYPVIWRGGQGIYLGALDAQYARGSATDINDNEVAVGTTTLTTGLAVGFRWKDGTMTQLVGPAGYPSVTPTRIMGDGRIFGSASAADGSTVGIMGLNGPMVDINTLLDRSDATTASTQIESTSGADANGRILARGLVNGQWGVAFVLVPVQ</sequence>
<feature type="region of interest" description="Disordered" evidence="1">
    <location>
        <begin position="37"/>
        <end position="63"/>
    </location>
</feature>
<evidence type="ECO:0000256" key="1">
    <source>
        <dbReference type="SAM" id="MobiDB-lite"/>
    </source>
</evidence>